<evidence type="ECO:0000313" key="2">
    <source>
        <dbReference type="EMBL" id="CAJ1956109.1"/>
    </source>
</evidence>
<reference evidence="2" key="1">
    <citation type="submission" date="2023-08" db="EMBL/GenBank/DDBJ databases">
        <authorList>
            <person name="Audoor S."/>
            <person name="Bilcke G."/>
        </authorList>
    </citation>
    <scope>NUCLEOTIDE SEQUENCE</scope>
</reference>
<dbReference type="Proteomes" id="UP001295423">
    <property type="component" value="Unassembled WGS sequence"/>
</dbReference>
<organism evidence="2 3">
    <name type="scientific">Cylindrotheca closterium</name>
    <dbReference type="NCBI Taxonomy" id="2856"/>
    <lineage>
        <taxon>Eukaryota</taxon>
        <taxon>Sar</taxon>
        <taxon>Stramenopiles</taxon>
        <taxon>Ochrophyta</taxon>
        <taxon>Bacillariophyta</taxon>
        <taxon>Bacillariophyceae</taxon>
        <taxon>Bacillariophycidae</taxon>
        <taxon>Bacillariales</taxon>
        <taxon>Bacillariaceae</taxon>
        <taxon>Cylindrotheca</taxon>
    </lineage>
</organism>
<keyword evidence="3" id="KW-1185">Reference proteome</keyword>
<accession>A0AAD2FXY5</accession>
<keyword evidence="1" id="KW-0732">Signal</keyword>
<name>A0AAD2FXY5_9STRA</name>
<proteinExistence type="predicted"/>
<sequence length="388" mass="42596">MMHSSDHLKLHVLLLVITRSVAFQSFGSIRSVVHEISPIANKSQQYYLPRGPTSTTKTITSFQHRDSATSCLWSTLVIAEDPTVSFGVSLVNGANGKGGGTDNKANDSKLSLHPTVSWLPSFSLSFDDNGSSFETVHTLLQGKEDAENLIMNLPRLDSVTCLGIHVVLGASSSSERQQQQQQQQQNKMVIVAPETAQRVGGLLQEILDATETMTPTNDQPLTIVMSLDLPVHLAMLRANCLPKTRTNRQLFHVLQEHTKGEGCRSILAEYLYDWNNPFGGTDPLACPSREFCNSSLLQNEDDSPSLNKKNNGPNVAAALTALLGLGLEPSDALRDAQIVATSVSQEQINDFTWKDGVQRFLASYSSHNVDIRNEDGLLRKAYIEFGYK</sequence>
<gene>
    <name evidence="2" type="ORF">CYCCA115_LOCUS16078</name>
</gene>
<dbReference type="EMBL" id="CAKOGP040001903">
    <property type="protein sequence ID" value="CAJ1956109.1"/>
    <property type="molecule type" value="Genomic_DNA"/>
</dbReference>
<dbReference type="AlphaFoldDB" id="A0AAD2FXY5"/>
<evidence type="ECO:0000313" key="3">
    <source>
        <dbReference type="Proteomes" id="UP001295423"/>
    </source>
</evidence>
<evidence type="ECO:0008006" key="4">
    <source>
        <dbReference type="Google" id="ProtNLM"/>
    </source>
</evidence>
<feature type="chain" id="PRO_5042029772" description="Nicastrin" evidence="1">
    <location>
        <begin position="23"/>
        <end position="388"/>
    </location>
</feature>
<protein>
    <recommendedName>
        <fullName evidence="4">Nicastrin</fullName>
    </recommendedName>
</protein>
<comment type="caution">
    <text evidence="2">The sequence shown here is derived from an EMBL/GenBank/DDBJ whole genome shotgun (WGS) entry which is preliminary data.</text>
</comment>
<feature type="signal peptide" evidence="1">
    <location>
        <begin position="1"/>
        <end position="22"/>
    </location>
</feature>
<evidence type="ECO:0000256" key="1">
    <source>
        <dbReference type="SAM" id="SignalP"/>
    </source>
</evidence>